<name>A0AC58N850_CASCN</name>
<proteinExistence type="predicted"/>
<keyword evidence="1" id="KW-1185">Reference proteome</keyword>
<evidence type="ECO:0000313" key="1">
    <source>
        <dbReference type="Proteomes" id="UP001732720"/>
    </source>
</evidence>
<reference evidence="2" key="1">
    <citation type="submission" date="2025-08" db="UniProtKB">
        <authorList>
            <consortium name="RefSeq"/>
        </authorList>
    </citation>
    <scope>IDENTIFICATION</scope>
</reference>
<dbReference type="Proteomes" id="UP001732720">
    <property type="component" value="Chromosome 8"/>
</dbReference>
<organism evidence="1 2">
    <name type="scientific">Castor canadensis</name>
    <name type="common">American beaver</name>
    <dbReference type="NCBI Taxonomy" id="51338"/>
    <lineage>
        <taxon>Eukaryota</taxon>
        <taxon>Metazoa</taxon>
        <taxon>Chordata</taxon>
        <taxon>Craniata</taxon>
        <taxon>Vertebrata</taxon>
        <taxon>Euteleostomi</taxon>
        <taxon>Mammalia</taxon>
        <taxon>Eutheria</taxon>
        <taxon>Euarchontoglires</taxon>
        <taxon>Glires</taxon>
        <taxon>Rodentia</taxon>
        <taxon>Castorimorpha</taxon>
        <taxon>Castoridae</taxon>
        <taxon>Castor</taxon>
    </lineage>
</organism>
<gene>
    <name evidence="2" type="primary">Redic1</name>
</gene>
<protein>
    <submittedName>
        <fullName evidence="2">Regulator of DNA class I crossover intermediates 1</fullName>
    </submittedName>
</protein>
<sequence>MKLLRVLSPVKNSTVSLDLLNLYMVNQISCKKKTPEHVKKPVHVNMNKDIKIPIRKHDLELQMLPNCTPSKLYLDDKENNIHYQEPSCKEELGPVQSSQDMNSYNMFGPQFHRTESYRYSPLSLSAACSSNRHIPKQNSTPRIVPCPWKRQTEQLSDVSCSDSFISQLTEGHYVLSSSHKTAQFGTLFERSQSPGNGDFLTETSAIIMGEDCGSLDKRRKPDFITGKQSVQHIWGENGKEFSSFIEDKLLSENHDSFISQNMISLLNIDQQRIKEMFDKCHYGSLGDSCVVATSSHENHSTDGCTRGIFTVPETTFSGSTFNKTNYQEKCHSNKNYQKEYNNNEINDLTTSFEKDCYPANSERKGKLENGHQEKLPKNNAQEHPVNSMGAIPLEELHPKQSWDLGLDEIVMEEERICSSKERPIFIKKICLDSSQGSQSASYSPKPTDSSFSSSSDMLSEDEDQILQQIEDSNKISMKTTETANDFYVEKMGKHLGDKIKDNAKIHKQNGNFDQFSVKNNTDQCPQCHCNSAHILQNKANTNCVLQAARCDAGVQTEREPVVEEKLDVAIQCDNFRMCMEK</sequence>
<accession>A0AC58N850</accession>
<dbReference type="RefSeq" id="XP_073937840.1">
    <property type="nucleotide sequence ID" value="XM_074081739.1"/>
</dbReference>
<evidence type="ECO:0000313" key="2">
    <source>
        <dbReference type="RefSeq" id="XP_073937840.1"/>
    </source>
</evidence>